<organism evidence="1 2">
    <name type="scientific">Rubinisphaera italica</name>
    <dbReference type="NCBI Taxonomy" id="2527969"/>
    <lineage>
        <taxon>Bacteria</taxon>
        <taxon>Pseudomonadati</taxon>
        <taxon>Planctomycetota</taxon>
        <taxon>Planctomycetia</taxon>
        <taxon>Planctomycetales</taxon>
        <taxon>Planctomycetaceae</taxon>
        <taxon>Rubinisphaera</taxon>
    </lineage>
</organism>
<dbReference type="RefSeq" id="WP_146503672.1">
    <property type="nucleotide sequence ID" value="NZ_SJPG01000001.1"/>
</dbReference>
<evidence type="ECO:0000313" key="1">
    <source>
        <dbReference type="EMBL" id="TWT61719.1"/>
    </source>
</evidence>
<dbReference type="InterPro" id="IPR036237">
    <property type="entry name" value="Xyl_isomerase-like_sf"/>
</dbReference>
<gene>
    <name evidence="1" type="ORF">Pan54_24560</name>
</gene>
<evidence type="ECO:0008006" key="3">
    <source>
        <dbReference type="Google" id="ProtNLM"/>
    </source>
</evidence>
<proteinExistence type="predicted"/>
<evidence type="ECO:0000313" key="2">
    <source>
        <dbReference type="Proteomes" id="UP000316095"/>
    </source>
</evidence>
<dbReference type="EMBL" id="SJPG01000001">
    <property type="protein sequence ID" value="TWT61719.1"/>
    <property type="molecule type" value="Genomic_DNA"/>
</dbReference>
<name>A0A5C5XGB9_9PLAN</name>
<keyword evidence="2" id="KW-1185">Reference proteome</keyword>
<dbReference type="AlphaFoldDB" id="A0A5C5XGB9"/>
<dbReference type="Proteomes" id="UP000316095">
    <property type="component" value="Unassembled WGS sequence"/>
</dbReference>
<dbReference type="Gene3D" id="3.20.20.150">
    <property type="entry name" value="Divalent-metal-dependent TIM barrel enzymes"/>
    <property type="match status" value="1"/>
</dbReference>
<accession>A0A5C5XGB9</accession>
<protein>
    <recommendedName>
        <fullName evidence="3">Xylose isomerase-like TIM barrel</fullName>
    </recommendedName>
</protein>
<dbReference type="OrthoDB" id="3248123at2"/>
<sequence length="417" mass="46993">MSHSNVKLIPGIITSCFARGIFTNDSERQQKIKRWLNQLNEVYHQECFGENNPSRPMPVELYVLMQKDGAFLRSEITARELPEGDISVIELLGYCKYSSVCEQFAEFIWQQCQLYNIMPIGFATFIPGICRNHSEEDDKNRILKRTLTDRRFESISALVGLRKLAQSLNKKMSNSHYGEGIRNIEIVCGSRVEGLIQSSDKNKETDSECVMIVENEEGSIPCLLNALREAIEQTNDVTTPFSLEMEPGELFLANSLNTLRECVEQISKDNLLKQNIKLNVDVGHYHLANIMKAPKESSIVNRHAQLALTGMDLFGMNGNETDSTLDFYTMIGHVHVSDFDEKAHWGDLPFDTIHRAEYFTAILNNLAKKLPSDNGQNSMVVSLELEAARAIGTVEKSYRDLCRSCQAWNEGGPASGP</sequence>
<comment type="caution">
    <text evidence="1">The sequence shown here is derived from an EMBL/GenBank/DDBJ whole genome shotgun (WGS) entry which is preliminary data.</text>
</comment>
<dbReference type="SUPFAM" id="SSF51658">
    <property type="entry name" value="Xylose isomerase-like"/>
    <property type="match status" value="1"/>
</dbReference>
<reference evidence="1 2" key="1">
    <citation type="submission" date="2019-02" db="EMBL/GenBank/DDBJ databases">
        <title>Deep-cultivation of Planctomycetes and their phenomic and genomic characterization uncovers novel biology.</title>
        <authorList>
            <person name="Wiegand S."/>
            <person name="Jogler M."/>
            <person name="Boedeker C."/>
            <person name="Pinto D."/>
            <person name="Vollmers J."/>
            <person name="Rivas-Marin E."/>
            <person name="Kohn T."/>
            <person name="Peeters S.H."/>
            <person name="Heuer A."/>
            <person name="Rast P."/>
            <person name="Oberbeckmann S."/>
            <person name="Bunk B."/>
            <person name="Jeske O."/>
            <person name="Meyerdierks A."/>
            <person name="Storesund J.E."/>
            <person name="Kallscheuer N."/>
            <person name="Luecker S."/>
            <person name="Lage O.M."/>
            <person name="Pohl T."/>
            <person name="Merkel B.J."/>
            <person name="Hornburger P."/>
            <person name="Mueller R.-W."/>
            <person name="Bruemmer F."/>
            <person name="Labrenz M."/>
            <person name="Spormann A.M."/>
            <person name="Op Den Camp H."/>
            <person name="Overmann J."/>
            <person name="Amann R."/>
            <person name="Jetten M.S.M."/>
            <person name="Mascher T."/>
            <person name="Medema M.H."/>
            <person name="Devos D.P."/>
            <person name="Kaster A.-K."/>
            <person name="Ovreas L."/>
            <person name="Rohde M."/>
            <person name="Galperin M.Y."/>
            <person name="Jogler C."/>
        </authorList>
    </citation>
    <scope>NUCLEOTIDE SEQUENCE [LARGE SCALE GENOMIC DNA]</scope>
    <source>
        <strain evidence="1 2">Pan54</strain>
    </source>
</reference>